<dbReference type="PROSITE" id="PS00298">
    <property type="entry name" value="HSP90"/>
    <property type="match status" value="1"/>
</dbReference>
<evidence type="ECO:0000256" key="2">
    <source>
        <dbReference type="ARBA" id="ARBA00023186"/>
    </source>
</evidence>
<name>A0ABS6FDI6_9FIRM</name>
<organism evidence="5 6">
    <name type="scientific">Peptoniphilus ovalis</name>
    <dbReference type="NCBI Taxonomy" id="2841503"/>
    <lineage>
        <taxon>Bacteria</taxon>
        <taxon>Bacillati</taxon>
        <taxon>Bacillota</taxon>
        <taxon>Tissierellia</taxon>
        <taxon>Tissierellales</taxon>
        <taxon>Peptoniphilaceae</taxon>
        <taxon>Peptoniphilus</taxon>
    </lineage>
</organism>
<dbReference type="EMBL" id="JAHLQO010000001">
    <property type="protein sequence ID" value="MBU5668232.1"/>
    <property type="molecule type" value="Genomic_DNA"/>
</dbReference>
<accession>A0ABS6FDI6</accession>
<comment type="caution">
    <text evidence="3">Lacks conserved residue(s) required for the propagation of feature annotation.</text>
</comment>
<comment type="caution">
    <text evidence="5">The sequence shown here is derived from an EMBL/GenBank/DDBJ whole genome shotgun (WGS) entry which is preliminary data.</text>
</comment>
<dbReference type="CDD" id="cd16927">
    <property type="entry name" value="HATPase_Hsp90-like"/>
    <property type="match status" value="1"/>
</dbReference>
<feature type="region of interest" description="C" evidence="3">
    <location>
        <begin position="545"/>
        <end position="616"/>
    </location>
</feature>
<dbReference type="NCBIfam" id="NF003555">
    <property type="entry name" value="PRK05218.1"/>
    <property type="match status" value="1"/>
</dbReference>
<dbReference type="Pfam" id="PF00183">
    <property type="entry name" value="HSP90"/>
    <property type="match status" value="1"/>
</dbReference>
<keyword evidence="3" id="KW-0346">Stress response</keyword>
<dbReference type="PIRSF" id="PIRSF002583">
    <property type="entry name" value="Hsp90"/>
    <property type="match status" value="1"/>
</dbReference>
<comment type="subcellular location">
    <subcellularLocation>
        <location evidence="3">Cytoplasm</location>
    </subcellularLocation>
</comment>
<keyword evidence="3" id="KW-0067">ATP-binding</keyword>
<evidence type="ECO:0000256" key="3">
    <source>
        <dbReference type="HAMAP-Rule" id="MF_00505"/>
    </source>
</evidence>
<reference evidence="5 6" key="1">
    <citation type="submission" date="2021-06" db="EMBL/GenBank/DDBJ databases">
        <authorList>
            <person name="Sun Q."/>
            <person name="Li D."/>
        </authorList>
    </citation>
    <scope>NUCLEOTIDE SEQUENCE [LARGE SCALE GENOMIC DNA]</scope>
    <source>
        <strain evidence="5 6">MSJ-1</strain>
    </source>
</reference>
<comment type="function">
    <text evidence="3">Molecular chaperone. Has ATPase activity.</text>
</comment>
<dbReference type="HAMAP" id="MF_00505">
    <property type="entry name" value="HSP90"/>
    <property type="match status" value="1"/>
</dbReference>
<evidence type="ECO:0000256" key="4">
    <source>
        <dbReference type="SAM" id="Coils"/>
    </source>
</evidence>
<dbReference type="InterPro" id="IPR001404">
    <property type="entry name" value="Hsp90_fam"/>
</dbReference>
<keyword evidence="3" id="KW-0547">Nucleotide-binding</keyword>
<dbReference type="InterPro" id="IPR020575">
    <property type="entry name" value="Hsp90_N"/>
</dbReference>
<keyword evidence="4" id="KW-0175">Coiled coil</keyword>
<sequence length="616" mass="71590">MKKKYNAQTERLMDLMIHSIYTNKEIFLRELISNASDAMDKMYYIALNDKDVKFDHDDYYIRIEADKDNRTITISDNGIGMTEDELVENLGTIAKSGSLDFKNENEKSEDHEIIGQFGVGFYSAFMVADEIEVLTKSYKEDEAHIWKSKGADGYTIEDAKKDDHGTSIKLHLRENTEDENYDEFLDEYRIRELVSHYSNYISYPIKMKVNKKRPAADSTDDDPKFEDYTEDDVLNSSVPMWRKNKNELKEEDYNNFFKQRHFGFEDPLAHIHISVEGVISFKAILYIPSRRPFDFYNPDKKSGLELYSNGVLIMNKCEDLLPDYLSFIKGVVDSEDISLNISREMLQKTRELEIIKKNLEKKVLAELEKILKNDREKYEEFFKNFGVVLKSGAYENYGADADKLKDLFIYPSTKRDSVTFAEYRKDMKPDQDLIYYANGDSADEIKKLPQIKSFIDKDIEVLILKDAIDEFVIKMIDAYDEKKFKSISETSADEKDDKEESPEYIKNMKELLKDEVVEIKENKNLTDDAAYLSSKGEVSIDMEKTFKNMPGNQGFKAQKVLELNPNHPAVMKLKELSKDDEKFKSYTNLLYNGARLLAGLSVENKIDFVKEISKLM</sequence>
<keyword evidence="6" id="KW-1185">Reference proteome</keyword>
<protein>
    <recommendedName>
        <fullName evidence="3">Chaperone protein HtpG</fullName>
    </recommendedName>
    <alternativeName>
        <fullName evidence="3">Heat shock protein HtpG</fullName>
    </alternativeName>
    <alternativeName>
        <fullName evidence="3">High temperature protein G</fullName>
    </alternativeName>
</protein>
<dbReference type="InterPro" id="IPR019805">
    <property type="entry name" value="Heat_shock_protein_90_CS"/>
</dbReference>
<feature type="region of interest" description="A; substrate-binding" evidence="3">
    <location>
        <begin position="1"/>
        <end position="343"/>
    </location>
</feature>
<keyword evidence="3" id="KW-0963">Cytoplasm</keyword>
<proteinExistence type="inferred from homology"/>
<feature type="coiled-coil region" evidence="4">
    <location>
        <begin position="342"/>
        <end position="384"/>
    </location>
</feature>
<comment type="subunit">
    <text evidence="3">Homodimer.</text>
</comment>
<evidence type="ECO:0000256" key="1">
    <source>
        <dbReference type="ARBA" id="ARBA00008239"/>
    </source>
</evidence>
<dbReference type="RefSeq" id="WP_216547882.1">
    <property type="nucleotide sequence ID" value="NZ_JAHLQO010000001.1"/>
</dbReference>
<dbReference type="Proteomes" id="UP000783742">
    <property type="component" value="Unassembled WGS sequence"/>
</dbReference>
<comment type="similarity">
    <text evidence="1 3">Belongs to the heat shock protein 90 family.</text>
</comment>
<keyword evidence="2 3" id="KW-0143">Chaperone</keyword>
<evidence type="ECO:0000313" key="6">
    <source>
        <dbReference type="Proteomes" id="UP000783742"/>
    </source>
</evidence>
<dbReference type="Pfam" id="PF13589">
    <property type="entry name" value="HATPase_c_3"/>
    <property type="match status" value="1"/>
</dbReference>
<evidence type="ECO:0000313" key="5">
    <source>
        <dbReference type="EMBL" id="MBU5668232.1"/>
    </source>
</evidence>
<gene>
    <name evidence="3 5" type="primary">htpG</name>
    <name evidence="5" type="ORF">KQI68_00105</name>
</gene>
<dbReference type="PANTHER" id="PTHR11528">
    <property type="entry name" value="HEAT SHOCK PROTEIN 90 FAMILY MEMBER"/>
    <property type="match status" value="1"/>
</dbReference>